<evidence type="ECO:0000259" key="1">
    <source>
        <dbReference type="Pfam" id="PF00882"/>
    </source>
</evidence>
<gene>
    <name evidence="2" type="ORF">ACFPQ4_03520</name>
</gene>
<proteinExistence type="predicted"/>
<dbReference type="Proteomes" id="UP001596108">
    <property type="component" value="Unassembled WGS sequence"/>
</dbReference>
<dbReference type="Pfam" id="PF00882">
    <property type="entry name" value="Zn_dep_PLPC"/>
    <property type="match status" value="1"/>
</dbReference>
<reference evidence="3" key="1">
    <citation type="journal article" date="2019" name="Int. J. Syst. Evol. Microbiol.">
        <title>The Global Catalogue of Microorganisms (GCM) 10K type strain sequencing project: providing services to taxonomists for standard genome sequencing and annotation.</title>
        <authorList>
            <consortium name="The Broad Institute Genomics Platform"/>
            <consortium name="The Broad Institute Genome Sequencing Center for Infectious Disease"/>
            <person name="Wu L."/>
            <person name="Ma J."/>
        </authorList>
    </citation>
    <scope>NUCLEOTIDE SEQUENCE [LARGE SCALE GENOMIC DNA]</scope>
    <source>
        <strain evidence="3">CGMCC 1.18578</strain>
    </source>
</reference>
<dbReference type="InterPro" id="IPR029002">
    <property type="entry name" value="PLPC/GPLD1"/>
</dbReference>
<organism evidence="2 3">
    <name type="scientific">Cohnella yongneupensis</name>
    <dbReference type="NCBI Taxonomy" id="425006"/>
    <lineage>
        <taxon>Bacteria</taxon>
        <taxon>Bacillati</taxon>
        <taxon>Bacillota</taxon>
        <taxon>Bacilli</taxon>
        <taxon>Bacillales</taxon>
        <taxon>Paenibacillaceae</taxon>
        <taxon>Cohnella</taxon>
    </lineage>
</organism>
<evidence type="ECO:0000313" key="2">
    <source>
        <dbReference type="EMBL" id="MFC5528521.1"/>
    </source>
</evidence>
<protein>
    <submittedName>
        <fullName evidence="2">Zinc dependent phospholipase C family protein</fullName>
    </submittedName>
</protein>
<keyword evidence="3" id="KW-1185">Reference proteome</keyword>
<accession>A0ABW0QVG9</accession>
<name>A0ABW0QVG9_9BACL</name>
<feature type="domain" description="Phospholipase C/D" evidence="1">
    <location>
        <begin position="7"/>
        <end position="134"/>
    </location>
</feature>
<evidence type="ECO:0000313" key="3">
    <source>
        <dbReference type="Proteomes" id="UP001596108"/>
    </source>
</evidence>
<dbReference type="EMBL" id="JBHSNC010000010">
    <property type="protein sequence ID" value="MFC5528521.1"/>
    <property type="molecule type" value="Genomic_DNA"/>
</dbReference>
<dbReference type="RefSeq" id="WP_378110362.1">
    <property type="nucleotide sequence ID" value="NZ_JBHSNC010000010.1"/>
</dbReference>
<sequence length="314" mass="35134">MPNLWAHIQFGRELLTELRQDEALRKPEWKVAFQLGCQGPDFLFYHHYLPWQSSTALNQLGTLQHNVRCGLFLLSLFEESRDREFTDPAVAYTLGFLLHHVLDRHLHPFVFSLSGFRKWHHQRFETTMDSAIMHLRAGIHTGRVPVAPEIDTGDGLPGGLSGAFARISAAHYPALADRVTPALLDEAVRSMVSAQRLFFDPTGIKGRLTFGQIAPFSPPKRQPDWDVLNVARAPWIDPCDRTIVHRESALELWDRALADGREVMAAAIAWLAEPDASKASSLRATFAGLLGDVSYETGRTCGTAWITFAESIVP</sequence>
<comment type="caution">
    <text evidence="2">The sequence shown here is derived from an EMBL/GenBank/DDBJ whole genome shotgun (WGS) entry which is preliminary data.</text>
</comment>